<dbReference type="RefSeq" id="XP_028144474.1">
    <property type="nucleotide sequence ID" value="XM_028288673.1"/>
</dbReference>
<proteinExistence type="predicted"/>
<sequence length="109" mass="12274">MIVHHNRLAPYEGDHDVDEEVEVNQVREIPDLTFEEFMGAYGGTGKARHGVTTEEKRDLLALSDDYSLAHTPSRPVTKTYEELESSNLVLDQIKSPKSCQFDHEGAACR</sequence>
<evidence type="ECO:0000313" key="1">
    <source>
        <dbReference type="RefSeq" id="XP_028144474.1"/>
    </source>
</evidence>
<organism evidence="1">
    <name type="scientific">Diabrotica virgifera virgifera</name>
    <name type="common">western corn rootworm</name>
    <dbReference type="NCBI Taxonomy" id="50390"/>
    <lineage>
        <taxon>Eukaryota</taxon>
        <taxon>Metazoa</taxon>
        <taxon>Ecdysozoa</taxon>
        <taxon>Arthropoda</taxon>
        <taxon>Hexapoda</taxon>
        <taxon>Insecta</taxon>
        <taxon>Pterygota</taxon>
        <taxon>Neoptera</taxon>
        <taxon>Endopterygota</taxon>
        <taxon>Coleoptera</taxon>
        <taxon>Polyphaga</taxon>
        <taxon>Cucujiformia</taxon>
        <taxon>Chrysomeloidea</taxon>
        <taxon>Chrysomelidae</taxon>
        <taxon>Galerucinae</taxon>
        <taxon>Diabroticina</taxon>
        <taxon>Diabroticites</taxon>
        <taxon>Diabrotica</taxon>
    </lineage>
</organism>
<gene>
    <name evidence="1" type="primary">LOC114338090</name>
</gene>
<reference evidence="1" key="1">
    <citation type="submission" date="2025-08" db="UniProtKB">
        <authorList>
            <consortium name="RefSeq"/>
        </authorList>
    </citation>
    <scope>IDENTIFICATION</scope>
    <source>
        <tissue evidence="1">Whole insect</tissue>
    </source>
</reference>
<dbReference type="AlphaFoldDB" id="A0A6P7G609"/>
<accession>A0A6P7G609</accession>
<name>A0A6P7G609_DIAVI</name>
<protein>
    <submittedName>
        <fullName evidence="1">Uncharacterized protein LOC114338090</fullName>
    </submittedName>
</protein>
<dbReference type="InParanoid" id="A0A6P7G609"/>